<dbReference type="PANTHER" id="PTHR12867:SF6">
    <property type="entry name" value="N-ACETYLGLUCOSAMINYLDIPHOSPHODOLICHOL N-ACETYLGLUCOSAMINYLTRANSFERASE"/>
    <property type="match status" value="1"/>
</dbReference>
<dbReference type="SUPFAM" id="SSF53756">
    <property type="entry name" value="UDP-Glycosyltransferase/glycogen phosphorylase"/>
    <property type="match status" value="1"/>
</dbReference>
<dbReference type="RefSeq" id="WP_160727058.1">
    <property type="nucleotide sequence ID" value="NZ_WTYC01000002.1"/>
</dbReference>
<comment type="subcellular location">
    <subcellularLocation>
        <location evidence="1">Endoplasmic reticulum</location>
    </subcellularLocation>
</comment>
<dbReference type="InterPro" id="IPR007235">
    <property type="entry name" value="Glyco_trans_28_C"/>
</dbReference>
<dbReference type="InterPro" id="IPR039042">
    <property type="entry name" value="Alg13-like"/>
</dbReference>
<accession>A0A844XR40</accession>
<proteinExistence type="inferred from homology"/>
<dbReference type="Gene3D" id="3.40.50.2000">
    <property type="entry name" value="Glycogen Phosphorylase B"/>
    <property type="match status" value="1"/>
</dbReference>
<evidence type="ECO:0000256" key="3">
    <source>
        <dbReference type="ARBA" id="ARBA00022676"/>
    </source>
</evidence>
<evidence type="ECO:0000259" key="6">
    <source>
        <dbReference type="Pfam" id="PF04101"/>
    </source>
</evidence>
<keyword evidence="5" id="KW-0256">Endoplasmic reticulum</keyword>
<dbReference type="EMBL" id="WTYC01000002">
    <property type="protein sequence ID" value="MXO47492.1"/>
    <property type="molecule type" value="Genomic_DNA"/>
</dbReference>
<evidence type="ECO:0000256" key="1">
    <source>
        <dbReference type="ARBA" id="ARBA00004240"/>
    </source>
</evidence>
<comment type="similarity">
    <text evidence="2">Belongs to the glycosyltransferase 28 family.</text>
</comment>
<sequence>MAQEGGEQVIAQCGVTAEAPNCECFKYAPRDEIRALIARSELVIAQAGYGSCFDVLEIGRPLIVVPRKKELGECQDNQVELANHLRLTRRAIEANSLQELRRGIAAIRAQPVESWRPGKSGGLDLACRISAELHRQFEMKIFHEK</sequence>
<name>A0A844XR40_9SPHN</name>
<gene>
    <name evidence="7" type="ORF">GRI69_04380</name>
</gene>
<dbReference type="PANTHER" id="PTHR12867">
    <property type="entry name" value="GLYCOSYL TRANSFERASE-RELATED"/>
    <property type="match status" value="1"/>
</dbReference>
<evidence type="ECO:0000256" key="2">
    <source>
        <dbReference type="ARBA" id="ARBA00006962"/>
    </source>
</evidence>
<feature type="domain" description="Glycosyl transferase family 28 C-terminal" evidence="6">
    <location>
        <begin position="19"/>
        <end position="104"/>
    </location>
</feature>
<dbReference type="Proteomes" id="UP000448199">
    <property type="component" value="Unassembled WGS sequence"/>
</dbReference>
<dbReference type="GO" id="GO:0006488">
    <property type="term" value="P:dolichol-linked oligosaccharide biosynthetic process"/>
    <property type="evidence" value="ECO:0007669"/>
    <property type="project" value="InterPro"/>
</dbReference>
<comment type="caution">
    <text evidence="7">The sequence shown here is derived from an EMBL/GenBank/DDBJ whole genome shotgun (WGS) entry which is preliminary data.</text>
</comment>
<reference evidence="7 8" key="1">
    <citation type="submission" date="2019-12" db="EMBL/GenBank/DDBJ databases">
        <title>Genomic-based taxomic classification of the family Erythrobacteraceae.</title>
        <authorList>
            <person name="Xu L."/>
        </authorList>
    </citation>
    <scope>NUCLEOTIDE SEQUENCE [LARGE SCALE GENOMIC DNA]</scope>
    <source>
        <strain evidence="7 8">DSM 17792</strain>
    </source>
</reference>
<dbReference type="Pfam" id="PF04101">
    <property type="entry name" value="Glyco_tran_28_C"/>
    <property type="match status" value="1"/>
</dbReference>
<evidence type="ECO:0000313" key="7">
    <source>
        <dbReference type="EMBL" id="MXO47492.1"/>
    </source>
</evidence>
<protein>
    <recommendedName>
        <fullName evidence="6">Glycosyl transferase family 28 C-terminal domain-containing protein</fullName>
    </recommendedName>
</protein>
<keyword evidence="4" id="KW-0808">Transferase</keyword>
<organism evidence="7 8">
    <name type="scientific">Qipengyuania vulgaris</name>
    <dbReference type="NCBI Taxonomy" id="291985"/>
    <lineage>
        <taxon>Bacteria</taxon>
        <taxon>Pseudomonadati</taxon>
        <taxon>Pseudomonadota</taxon>
        <taxon>Alphaproteobacteria</taxon>
        <taxon>Sphingomonadales</taxon>
        <taxon>Erythrobacteraceae</taxon>
        <taxon>Qipengyuania</taxon>
    </lineage>
</organism>
<dbReference type="OrthoDB" id="7186565at2"/>
<evidence type="ECO:0000256" key="5">
    <source>
        <dbReference type="ARBA" id="ARBA00022824"/>
    </source>
</evidence>
<dbReference type="GO" id="GO:0016758">
    <property type="term" value="F:hexosyltransferase activity"/>
    <property type="evidence" value="ECO:0007669"/>
    <property type="project" value="InterPro"/>
</dbReference>
<keyword evidence="8" id="KW-1185">Reference proteome</keyword>
<evidence type="ECO:0000313" key="8">
    <source>
        <dbReference type="Proteomes" id="UP000448199"/>
    </source>
</evidence>
<keyword evidence="3" id="KW-0328">Glycosyltransferase</keyword>
<dbReference type="AlphaFoldDB" id="A0A844XR40"/>
<evidence type="ECO:0000256" key="4">
    <source>
        <dbReference type="ARBA" id="ARBA00022679"/>
    </source>
</evidence>